<evidence type="ECO:0000256" key="5">
    <source>
        <dbReference type="ARBA" id="ARBA00022692"/>
    </source>
</evidence>
<dbReference type="Proteomes" id="UP000624419">
    <property type="component" value="Unassembled WGS sequence"/>
</dbReference>
<feature type="domain" description="TonB-dependent receptor-like beta-barrel" evidence="13">
    <location>
        <begin position="225"/>
        <end position="669"/>
    </location>
</feature>
<dbReference type="Gene3D" id="2.170.130.10">
    <property type="entry name" value="TonB-dependent receptor, plug domain"/>
    <property type="match status" value="1"/>
</dbReference>
<evidence type="ECO:0000256" key="10">
    <source>
        <dbReference type="PROSITE-ProRule" id="PRU01360"/>
    </source>
</evidence>
<proteinExistence type="inferred from homology"/>
<evidence type="ECO:0000256" key="9">
    <source>
        <dbReference type="ARBA" id="ARBA00023237"/>
    </source>
</evidence>
<dbReference type="Pfam" id="PF07715">
    <property type="entry name" value="Plug"/>
    <property type="match status" value="1"/>
</dbReference>
<dbReference type="CDD" id="cd01347">
    <property type="entry name" value="ligand_gated_channel"/>
    <property type="match status" value="1"/>
</dbReference>
<evidence type="ECO:0000256" key="4">
    <source>
        <dbReference type="ARBA" id="ARBA00022452"/>
    </source>
</evidence>
<evidence type="ECO:0000313" key="15">
    <source>
        <dbReference type="EMBL" id="MBD3585783.1"/>
    </source>
</evidence>
<dbReference type="InterPro" id="IPR036942">
    <property type="entry name" value="Beta-barrel_TonB_sf"/>
</dbReference>
<feature type="signal peptide" evidence="12">
    <location>
        <begin position="1"/>
        <end position="25"/>
    </location>
</feature>
<dbReference type="NCBIfam" id="TIGR01783">
    <property type="entry name" value="TonB-siderophor"/>
    <property type="match status" value="1"/>
</dbReference>
<dbReference type="InterPro" id="IPR000531">
    <property type="entry name" value="Beta-barrel_TonB"/>
</dbReference>
<dbReference type="InterPro" id="IPR012910">
    <property type="entry name" value="Plug_dom"/>
</dbReference>
<reference evidence="15 16" key="1">
    <citation type="submission" date="2020-04" db="EMBL/GenBank/DDBJ databases">
        <title>Salinimonas sp. HHU 13199.</title>
        <authorList>
            <person name="Cui X."/>
            <person name="Zhang D."/>
        </authorList>
    </citation>
    <scope>NUCLEOTIDE SEQUENCE [LARGE SCALE GENOMIC DNA]</scope>
    <source>
        <strain evidence="15 16">HHU 13199</strain>
    </source>
</reference>
<dbReference type="Gene3D" id="2.40.170.20">
    <property type="entry name" value="TonB-dependent receptor, beta-barrel domain"/>
    <property type="match status" value="1"/>
</dbReference>
<dbReference type="InterPro" id="IPR039426">
    <property type="entry name" value="TonB-dep_rcpt-like"/>
</dbReference>
<keyword evidence="7 10" id="KW-0472">Membrane</keyword>
<dbReference type="PANTHER" id="PTHR32552">
    <property type="entry name" value="FERRICHROME IRON RECEPTOR-RELATED"/>
    <property type="match status" value="1"/>
</dbReference>
<keyword evidence="5 10" id="KW-0812">Transmembrane</keyword>
<comment type="subcellular location">
    <subcellularLocation>
        <location evidence="1 10">Cell outer membrane</location>
        <topology evidence="1 10">Multi-pass membrane protein</topology>
    </subcellularLocation>
</comment>
<name>A0ABR8LHQ9_9ALTE</name>
<organism evidence="15 16">
    <name type="scientific">Salinimonas profundi</name>
    <dbReference type="NCBI Taxonomy" id="2729140"/>
    <lineage>
        <taxon>Bacteria</taxon>
        <taxon>Pseudomonadati</taxon>
        <taxon>Pseudomonadota</taxon>
        <taxon>Gammaproteobacteria</taxon>
        <taxon>Alteromonadales</taxon>
        <taxon>Alteromonadaceae</taxon>
        <taxon>Alteromonas/Salinimonas group</taxon>
        <taxon>Salinimonas</taxon>
    </lineage>
</organism>
<dbReference type="PROSITE" id="PS52016">
    <property type="entry name" value="TONB_DEPENDENT_REC_3"/>
    <property type="match status" value="1"/>
</dbReference>
<evidence type="ECO:0000259" key="13">
    <source>
        <dbReference type="Pfam" id="PF00593"/>
    </source>
</evidence>
<comment type="caution">
    <text evidence="15">The sequence shown here is derived from an EMBL/GenBank/DDBJ whole genome shotgun (WGS) entry which is preliminary data.</text>
</comment>
<dbReference type="InterPro" id="IPR037066">
    <property type="entry name" value="Plug_dom_sf"/>
</dbReference>
<dbReference type="Pfam" id="PF00593">
    <property type="entry name" value="TonB_dep_Rec_b-barrel"/>
    <property type="match status" value="1"/>
</dbReference>
<evidence type="ECO:0000256" key="11">
    <source>
        <dbReference type="RuleBase" id="RU003357"/>
    </source>
</evidence>
<gene>
    <name evidence="15" type="ORF">HHX48_08560</name>
</gene>
<feature type="domain" description="TonB-dependent receptor plug" evidence="14">
    <location>
        <begin position="49"/>
        <end position="152"/>
    </location>
</feature>
<keyword evidence="3 10" id="KW-0813">Transport</keyword>
<evidence type="ECO:0000256" key="7">
    <source>
        <dbReference type="ARBA" id="ARBA00023136"/>
    </source>
</evidence>
<accession>A0ABR8LHQ9</accession>
<evidence type="ECO:0000256" key="12">
    <source>
        <dbReference type="SAM" id="SignalP"/>
    </source>
</evidence>
<dbReference type="PANTHER" id="PTHR32552:SF90">
    <property type="entry name" value="METAL-PSEUDOPALINE RECEPTOR CNTO"/>
    <property type="match status" value="1"/>
</dbReference>
<dbReference type="SUPFAM" id="SSF56935">
    <property type="entry name" value="Porins"/>
    <property type="match status" value="1"/>
</dbReference>
<evidence type="ECO:0000256" key="6">
    <source>
        <dbReference type="ARBA" id="ARBA00023077"/>
    </source>
</evidence>
<dbReference type="InterPro" id="IPR010105">
    <property type="entry name" value="TonB_sidphr_rcpt"/>
</dbReference>
<keyword evidence="16" id="KW-1185">Reference proteome</keyword>
<evidence type="ECO:0000256" key="3">
    <source>
        <dbReference type="ARBA" id="ARBA00022448"/>
    </source>
</evidence>
<evidence type="ECO:0000313" key="16">
    <source>
        <dbReference type="Proteomes" id="UP000624419"/>
    </source>
</evidence>
<keyword evidence="4 10" id="KW-1134">Transmembrane beta strand</keyword>
<dbReference type="EMBL" id="JABBXD010000003">
    <property type="protein sequence ID" value="MBD3585783.1"/>
    <property type="molecule type" value="Genomic_DNA"/>
</dbReference>
<evidence type="ECO:0000256" key="2">
    <source>
        <dbReference type="ARBA" id="ARBA00009810"/>
    </source>
</evidence>
<comment type="similarity">
    <text evidence="2 10 11">Belongs to the TonB-dependent receptor family.</text>
</comment>
<dbReference type="RefSeq" id="WP_191024142.1">
    <property type="nucleotide sequence ID" value="NZ_JABBXD010000003.1"/>
</dbReference>
<evidence type="ECO:0000256" key="1">
    <source>
        <dbReference type="ARBA" id="ARBA00004571"/>
    </source>
</evidence>
<keyword evidence="9 10" id="KW-0998">Cell outer membrane</keyword>
<evidence type="ECO:0000259" key="14">
    <source>
        <dbReference type="Pfam" id="PF07715"/>
    </source>
</evidence>
<feature type="chain" id="PRO_5046541628" evidence="12">
    <location>
        <begin position="26"/>
        <end position="700"/>
    </location>
</feature>
<sequence>MLFNPPLKLILTVSLIIGATPFSFASDTSDIEHVRVTSVRLPFRADVPLKSQPQAVDTVLSEQLENLAITDFSSALTLAASVSKQNNFGGMWNAFAIRGFTGDENVPSGYLVNGFNAGRGFGGTRDMTNVERIEVLKGPGSALYGRSEPGGTINIITKKPQFDRAGYLQASVGRWDQYRLEGDYTSALSDNVAVRMNGAYEDNGSFRVPVDSKKIALTPSLLWLVNAKTRLRYEAEYLDQQVPFDRGIVALEGNPELLPAERFLGEPSDGPNQVDVLGHQLTLEHDLNDWSLLAGLSYRDTQLTGFSSDAELVKGRQQLFTDGETLSRQHSYRNFDTSDFSGRLELSGSVDTGIITHHLLIGADYYHFNFDKYWTRYRPAAGTTDYAINIFNPVYGQQAPARSLLYDQSEKQENYGFYVQNQIDLSQRVKLQVGGRFDDFKQTIENHKAQTVVNQQQSVFSPRAGIVYLWDEAVSLYASYSEGFQPNTGANAQGNAFVPEESESFEVGSKFESAMFEGTVALFRAEKSNILTADPLNSGFSAALGKADSQGVEIDLKAYFTENIRTSLSYAYTDAKTANQITNADWGVNIPKGSRLINIPKHNATLSLIHDTVLMGKSTSWGGNVQYVGKRLGETIDPSYILPDYTLVNVFSRFEITADTTLQLNVTNLFDEKYYPSSYSAIWTMPGEPRSYRVSVNYRF</sequence>
<protein>
    <submittedName>
        <fullName evidence="15">TonB-dependent siderophore receptor</fullName>
    </submittedName>
</protein>
<keyword evidence="6 11" id="KW-0798">TonB box</keyword>
<evidence type="ECO:0000256" key="8">
    <source>
        <dbReference type="ARBA" id="ARBA00023170"/>
    </source>
</evidence>
<keyword evidence="12" id="KW-0732">Signal</keyword>
<keyword evidence="8 15" id="KW-0675">Receptor</keyword>